<gene>
    <name evidence="1" type="ORF">CRT38_01757</name>
</gene>
<sequence length="77" mass="8890">MPPAAQNWPLLMLKVDPTNKKACSLDHVVAYMELADLVQQYLLALMLTVDDKVHRVWVYALERALAYRKPASFLLQY</sequence>
<name>S6G5B7_ANAPH</name>
<protein>
    <submittedName>
        <fullName evidence="1">Uncharacterized protein</fullName>
    </submittedName>
</protein>
<evidence type="ECO:0000313" key="1">
    <source>
        <dbReference type="EMBL" id="EOA61955.1"/>
    </source>
</evidence>
<dbReference type="EMBL" id="APHI01000002">
    <property type="protein sequence ID" value="EOA61955.1"/>
    <property type="molecule type" value="Genomic_DNA"/>
</dbReference>
<organism evidence="1 2">
    <name type="scientific">Anaplasma phagocytophilum str. CRT38</name>
    <dbReference type="NCBI Taxonomy" id="1269275"/>
    <lineage>
        <taxon>Bacteria</taxon>
        <taxon>Pseudomonadati</taxon>
        <taxon>Pseudomonadota</taxon>
        <taxon>Alphaproteobacteria</taxon>
        <taxon>Rickettsiales</taxon>
        <taxon>Anaplasmataceae</taxon>
        <taxon>Anaplasma</taxon>
        <taxon>phagocytophilum group</taxon>
    </lineage>
</organism>
<evidence type="ECO:0000313" key="2">
    <source>
        <dbReference type="Proteomes" id="UP000053165"/>
    </source>
</evidence>
<accession>S6G5B7</accession>
<reference evidence="1 2" key="1">
    <citation type="submission" date="2013-03" db="EMBL/GenBank/DDBJ databases">
        <title>Genome sequence of Anaplasma phagocytophilum strain CRT38.</title>
        <authorList>
            <person name="Felsheim R.F."/>
            <person name="Kurtti T.J."/>
            <person name="Munderloh U.G."/>
        </authorList>
    </citation>
    <scope>NUCLEOTIDE SEQUENCE [LARGE SCALE GENOMIC DNA]</scope>
    <source>
        <strain evidence="1 2">CRT38</strain>
    </source>
</reference>
<proteinExistence type="predicted"/>
<dbReference type="AlphaFoldDB" id="S6G5B7"/>
<comment type="caution">
    <text evidence="1">The sequence shown here is derived from an EMBL/GenBank/DDBJ whole genome shotgun (WGS) entry which is preliminary data.</text>
</comment>
<dbReference type="Proteomes" id="UP000053165">
    <property type="component" value="Unassembled WGS sequence"/>
</dbReference>